<sequence length="124" mass="13682">MGLENNPLMKRLAKHSGNAHGDTSERRVAKSLGARLQPNSGAMRGAKGDATLSRKRKFRIECKSTVKNTLPVELGWLVKIHHEALTGGEVPILTVSFVTPDGKSRPPGDWVMMPKTYFDELTEE</sequence>
<keyword evidence="3" id="KW-1185">Reference proteome</keyword>
<accession>A0A2D2W2S1</accession>
<organism evidence="2 3">
    <name type="scientific">Stenotrophomonas phage vB_SmaS_DLP_5</name>
    <dbReference type="NCBI Taxonomy" id="2044561"/>
    <lineage>
        <taxon>Viruses</taxon>
        <taxon>Duplodnaviria</taxon>
        <taxon>Heunggongvirae</taxon>
        <taxon>Uroviricota</taxon>
        <taxon>Caudoviricetes</taxon>
        <taxon>Delepquintavirus</taxon>
        <taxon>Delepquintavirus DLP5</taxon>
    </lineage>
</organism>
<proteinExistence type="predicted"/>
<evidence type="ECO:0000256" key="1">
    <source>
        <dbReference type="SAM" id="MobiDB-lite"/>
    </source>
</evidence>
<dbReference type="EMBL" id="MG189906">
    <property type="protein sequence ID" value="ATS92359.1"/>
    <property type="molecule type" value="Genomic_DNA"/>
</dbReference>
<reference evidence="2 3" key="2">
    <citation type="submission" date="2017-11" db="EMBL/GenBank/DDBJ databases">
        <title>Lysogenic conversion of Stenotrophomonas maltophilia by temperate phage DLP4.</title>
        <authorList>
            <person name="Dennis J."/>
            <person name="Stothard P."/>
        </authorList>
    </citation>
    <scope>NUCLEOTIDE SEQUENCE [LARGE SCALE GENOMIC DNA]</scope>
</reference>
<evidence type="ECO:0000313" key="3">
    <source>
        <dbReference type="Proteomes" id="UP000241675"/>
    </source>
</evidence>
<dbReference type="Proteomes" id="UP000241675">
    <property type="component" value="Segment"/>
</dbReference>
<reference evidence="3" key="1">
    <citation type="submission" date="2017-10" db="EMBL/GenBank/DDBJ databases">
        <authorList>
            <person name="Peters D.L."/>
        </authorList>
    </citation>
    <scope>NUCLEOTIDE SEQUENCE [LARGE SCALE GENOMIC DNA]</scope>
</reference>
<gene>
    <name evidence="2" type="ORF">DLP05_063</name>
</gene>
<name>A0A2D2W2S1_9CAUD</name>
<feature type="region of interest" description="Disordered" evidence="1">
    <location>
        <begin position="14"/>
        <end position="50"/>
    </location>
</feature>
<evidence type="ECO:0000313" key="2">
    <source>
        <dbReference type="EMBL" id="ATS92359.1"/>
    </source>
</evidence>
<protein>
    <submittedName>
        <fullName evidence="2">Uncharacterized protein</fullName>
    </submittedName>
</protein>